<dbReference type="OrthoDB" id="175242at2"/>
<dbReference type="InterPro" id="IPR011429">
    <property type="entry name" value="Cyt_c_Planctomycete-type"/>
</dbReference>
<feature type="domain" description="Cytochrome C Planctomycete-type" evidence="5">
    <location>
        <begin position="57"/>
        <end position="104"/>
    </location>
</feature>
<proteinExistence type="predicted"/>
<dbReference type="Pfam" id="PF07624">
    <property type="entry name" value="PSD2"/>
    <property type="match status" value="1"/>
</dbReference>
<feature type="domain" description="DUF1588" evidence="3">
    <location>
        <begin position="695"/>
        <end position="792"/>
    </location>
</feature>
<dbReference type="InterPro" id="IPR013042">
    <property type="entry name" value="DUF1592"/>
</dbReference>
<evidence type="ECO:0000313" key="8">
    <source>
        <dbReference type="Proteomes" id="UP000315017"/>
    </source>
</evidence>
<dbReference type="AlphaFoldDB" id="A0A517Y453"/>
<sequence>MQDDSNKSKNTISRYAMKDFVRWAFCALGCALCSQMYVLAASPDFERDVLPFLKRHCYTCHDAKQAKAGFRIDQLGTDFLSGTTADDWHEVINQINSGEMPPEDEARPDAKAAFAVVEWVGAKLKEAEKLARMSGGRILMRRLNRQEYANTLGDLFQLDPHFVEKLKRELPADGKAEGFDRIGSALFFDQTQMLGYLDWADQIAHEAVQSAPPQTETYVYEAEKHLNRNESPTVEVAQAIDHKIPLGPTFYAKQATGIEMWAGHGGKPDEDKTWAMVPHGPRPDLTKLVKRDGYYRVRVHAGASPGARGTPVVMRLTYATGTPLESVHDIPIQGTLEKPGVAESLLFLRAGQPDQQKGLMPTWNGINNLRINNPEWNALHLRWLQSQGKISKAVAARDDAEVTRLKAEREQVLKDLNAFTGPRWIPHPTQDPATAPRLFLDKIEVEGPLPKEWPPASHVVLGLDEKTPQDENGLRLVFARLLPRAYRRPVESKEVDKLVSLAAGAMQREKLSFPDALRLGLQTMLCSPGFVFIQEPQPRAADPAKGTRPLNDFELASRLSYFLWSSLPDEELLALAAKGALRQPAMQRAQVTRMLADAKSRRFVENFAGQWLDVEQFGSVEPAKEYKDYDNALKLASREEPRAFFQQVLTENLPVANFLDSEFLVINERLARHYGIEGVSGEAFQKVALTPEHHRGGVLGMAGLLTLLADGTRTLPVRRGAWVLEKLLNDPSPPPPPNAGDIQPNTAGKNLSVRERLQLHRSEPNCASCHAKLDSYGLALENYDAVGAWRERQNGEGIQGPRAPVIDASGALKSGRAFQDLSGYKAALMAEQDKFNRAFTEKLLTYALGRPVGYVDHATIETILKSEPRLQSLVQAVVASEPFQTK</sequence>
<accession>A0A517Y453</accession>
<dbReference type="InterPro" id="IPR013039">
    <property type="entry name" value="DUF1588"/>
</dbReference>
<evidence type="ECO:0000259" key="6">
    <source>
        <dbReference type="Pfam" id="PF07637"/>
    </source>
</evidence>
<dbReference type="InterPro" id="IPR013043">
    <property type="entry name" value="DUF1595"/>
</dbReference>
<evidence type="ECO:0000259" key="1">
    <source>
        <dbReference type="Pfam" id="PF07624"/>
    </source>
</evidence>
<dbReference type="Pfam" id="PF07627">
    <property type="entry name" value="PSCyt3"/>
    <property type="match status" value="1"/>
</dbReference>
<dbReference type="InterPro" id="IPR013036">
    <property type="entry name" value="DUF1587"/>
</dbReference>
<dbReference type="Proteomes" id="UP000315017">
    <property type="component" value="Chromosome"/>
</dbReference>
<evidence type="ECO:0008006" key="9">
    <source>
        <dbReference type="Google" id="ProtNLM"/>
    </source>
</evidence>
<evidence type="ECO:0000259" key="2">
    <source>
        <dbReference type="Pfam" id="PF07626"/>
    </source>
</evidence>
<dbReference type="InterPro" id="IPR011478">
    <property type="entry name" value="DUF1585"/>
</dbReference>
<feature type="domain" description="DUF1587" evidence="2">
    <location>
        <begin position="141"/>
        <end position="208"/>
    </location>
</feature>
<evidence type="ECO:0000259" key="5">
    <source>
        <dbReference type="Pfam" id="PF07635"/>
    </source>
</evidence>
<feature type="domain" description="DUF1585" evidence="1">
    <location>
        <begin position="814"/>
        <end position="883"/>
    </location>
</feature>
<protein>
    <recommendedName>
        <fullName evidence="9">Planctomycete cytochrome C</fullName>
    </recommendedName>
</protein>
<dbReference type="Pfam" id="PF07635">
    <property type="entry name" value="PSCyt1"/>
    <property type="match status" value="1"/>
</dbReference>
<dbReference type="EMBL" id="CP036274">
    <property type="protein sequence ID" value="QDU25041.1"/>
    <property type="molecule type" value="Genomic_DNA"/>
</dbReference>
<gene>
    <name evidence="7" type="ORF">ETAA8_01020</name>
</gene>
<dbReference type="KEGG" id="aagg:ETAA8_01020"/>
<organism evidence="7 8">
    <name type="scientific">Anatilimnocola aggregata</name>
    <dbReference type="NCBI Taxonomy" id="2528021"/>
    <lineage>
        <taxon>Bacteria</taxon>
        <taxon>Pseudomonadati</taxon>
        <taxon>Planctomycetota</taxon>
        <taxon>Planctomycetia</taxon>
        <taxon>Pirellulales</taxon>
        <taxon>Pirellulaceae</taxon>
        <taxon>Anatilimnocola</taxon>
    </lineage>
</organism>
<dbReference type="RefSeq" id="WP_145083293.1">
    <property type="nucleotide sequence ID" value="NZ_CP036274.1"/>
</dbReference>
<dbReference type="Pfam" id="PF07631">
    <property type="entry name" value="PSD4"/>
    <property type="match status" value="1"/>
</dbReference>
<feature type="domain" description="DUF1595" evidence="6">
    <location>
        <begin position="475"/>
        <end position="535"/>
    </location>
</feature>
<keyword evidence="8" id="KW-1185">Reference proteome</keyword>
<evidence type="ECO:0000259" key="4">
    <source>
        <dbReference type="Pfam" id="PF07631"/>
    </source>
</evidence>
<reference evidence="7 8" key="1">
    <citation type="submission" date="2019-02" db="EMBL/GenBank/DDBJ databases">
        <title>Deep-cultivation of Planctomycetes and their phenomic and genomic characterization uncovers novel biology.</title>
        <authorList>
            <person name="Wiegand S."/>
            <person name="Jogler M."/>
            <person name="Boedeker C."/>
            <person name="Pinto D."/>
            <person name="Vollmers J."/>
            <person name="Rivas-Marin E."/>
            <person name="Kohn T."/>
            <person name="Peeters S.H."/>
            <person name="Heuer A."/>
            <person name="Rast P."/>
            <person name="Oberbeckmann S."/>
            <person name="Bunk B."/>
            <person name="Jeske O."/>
            <person name="Meyerdierks A."/>
            <person name="Storesund J.E."/>
            <person name="Kallscheuer N."/>
            <person name="Luecker S."/>
            <person name="Lage O.M."/>
            <person name="Pohl T."/>
            <person name="Merkel B.J."/>
            <person name="Hornburger P."/>
            <person name="Mueller R.-W."/>
            <person name="Bruemmer F."/>
            <person name="Labrenz M."/>
            <person name="Spormann A.M."/>
            <person name="Op den Camp H."/>
            <person name="Overmann J."/>
            <person name="Amann R."/>
            <person name="Jetten M.S.M."/>
            <person name="Mascher T."/>
            <person name="Medema M.H."/>
            <person name="Devos D.P."/>
            <person name="Kaster A.-K."/>
            <person name="Ovreas L."/>
            <person name="Rohde M."/>
            <person name="Galperin M.Y."/>
            <person name="Jogler C."/>
        </authorList>
    </citation>
    <scope>NUCLEOTIDE SEQUENCE [LARGE SCALE GENOMIC DNA]</scope>
    <source>
        <strain evidence="7 8">ETA_A8</strain>
    </source>
</reference>
<name>A0A517Y453_9BACT</name>
<dbReference type="Pfam" id="PF07626">
    <property type="entry name" value="PSD3"/>
    <property type="match status" value="1"/>
</dbReference>
<dbReference type="Pfam" id="PF07637">
    <property type="entry name" value="PSD5"/>
    <property type="match status" value="1"/>
</dbReference>
<evidence type="ECO:0000259" key="3">
    <source>
        <dbReference type="Pfam" id="PF07627"/>
    </source>
</evidence>
<evidence type="ECO:0000313" key="7">
    <source>
        <dbReference type="EMBL" id="QDU25041.1"/>
    </source>
</evidence>
<feature type="domain" description="DUF1592" evidence="4">
    <location>
        <begin position="550"/>
        <end position="676"/>
    </location>
</feature>